<evidence type="ECO:0000256" key="3">
    <source>
        <dbReference type="SAM" id="Phobius"/>
    </source>
</evidence>
<dbReference type="InterPro" id="IPR011009">
    <property type="entry name" value="Kinase-like_dom_sf"/>
</dbReference>
<accession>A0A6J4LV61</accession>
<feature type="compositionally biased region" description="Polar residues" evidence="2">
    <location>
        <begin position="453"/>
        <end position="468"/>
    </location>
</feature>
<feature type="domain" description="Protein kinase" evidence="4">
    <location>
        <begin position="16"/>
        <end position="261"/>
    </location>
</feature>
<feature type="region of interest" description="Disordered" evidence="2">
    <location>
        <begin position="275"/>
        <end position="412"/>
    </location>
</feature>
<dbReference type="SUPFAM" id="SSF49785">
    <property type="entry name" value="Galactose-binding domain-like"/>
    <property type="match status" value="1"/>
</dbReference>
<feature type="compositionally biased region" description="Acidic residues" evidence="2">
    <location>
        <begin position="487"/>
        <end position="497"/>
    </location>
</feature>
<keyword evidence="3" id="KW-1133">Transmembrane helix</keyword>
<dbReference type="EMBL" id="CADCUJ010000038">
    <property type="protein sequence ID" value="CAA9341703.1"/>
    <property type="molecule type" value="Genomic_DNA"/>
</dbReference>
<dbReference type="PROSITE" id="PS50011">
    <property type="entry name" value="PROTEIN_KINASE_DOM"/>
    <property type="match status" value="1"/>
</dbReference>
<sequence>MSENSIGTGTILAGRFRLEDLLQETEGAHYWRATDQILARNVAVHVVAADDPRAGPLLAAARTSATVTDGHFLRVLDAAQEEAVAYVVNEWGAGSSLDTILADGPLSSRRAAWLVKEVAEAIAAAHRSGQAHGWLRPESVMVTEAGAVKVLGFAVDAALNGGAADPAGSDGSSSAAAAFRSDVAALASLLYATLVGRWPGEAESALPHAPQEHGRPLRPRRVRAGVPRPLDGICERVLNSGHHAGSVGTAREISAALNDFIGSPGAMAAEVDTTTTDIDPAQPSTDRSAPPDPPARPDDTPAQATATGRPGGPPWTSPATSDRKPPADPEETRAGAPLFFDDRTSVGWTSPDEPTTASEPARRPLSPQPEPRQGEGRSGSVQPPHGGAPPAPPAWGPDAQRAEDPGQPERWERRDAGKRWLALSALVAICLALALVAIFVFNLGSDDPRRQRQVAQPTDSGQTSQSTAPPAPVTISAVSDFDPQGDPPEENSEEADLAIDGNPRTAWGTSTYFDPLELQKDGVGLLVDLGRPVEVSETSLKLAGSPTDLELFATGESSVVPASTAGLEMVASRVSAGTSVDLPLETPVTTRYLVVWLTSLPTVEGGFKGQIAEIVVRS</sequence>
<gene>
    <name evidence="5" type="ORF">AVDCRST_MAG72-858</name>
</gene>
<feature type="compositionally biased region" description="Polar residues" evidence="2">
    <location>
        <begin position="346"/>
        <end position="358"/>
    </location>
</feature>
<keyword evidence="3" id="KW-0812">Transmembrane</keyword>
<evidence type="ECO:0000313" key="5">
    <source>
        <dbReference type="EMBL" id="CAA9341703.1"/>
    </source>
</evidence>
<dbReference type="InterPro" id="IPR000719">
    <property type="entry name" value="Prot_kinase_dom"/>
</dbReference>
<feature type="compositionally biased region" description="Basic and acidic residues" evidence="2">
    <location>
        <begin position="321"/>
        <end position="333"/>
    </location>
</feature>
<dbReference type="Gene3D" id="3.30.200.20">
    <property type="entry name" value="Phosphorylase Kinase, domain 1"/>
    <property type="match status" value="1"/>
</dbReference>
<feature type="compositionally biased region" description="Pro residues" evidence="2">
    <location>
        <begin position="386"/>
        <end position="395"/>
    </location>
</feature>
<organism evidence="5">
    <name type="scientific">uncultured Nocardioidaceae bacterium</name>
    <dbReference type="NCBI Taxonomy" id="253824"/>
    <lineage>
        <taxon>Bacteria</taxon>
        <taxon>Bacillati</taxon>
        <taxon>Actinomycetota</taxon>
        <taxon>Actinomycetes</taxon>
        <taxon>Propionibacteriales</taxon>
        <taxon>Nocardioidaceae</taxon>
        <taxon>environmental samples</taxon>
    </lineage>
</organism>
<feature type="region of interest" description="Disordered" evidence="2">
    <location>
        <begin position="450"/>
        <end position="501"/>
    </location>
</feature>
<dbReference type="CDD" id="cd13973">
    <property type="entry name" value="PK_MviN-like"/>
    <property type="match status" value="1"/>
</dbReference>
<evidence type="ECO:0000256" key="1">
    <source>
        <dbReference type="ARBA" id="ARBA00023170"/>
    </source>
</evidence>
<dbReference type="SUPFAM" id="SSF56112">
    <property type="entry name" value="Protein kinase-like (PK-like)"/>
    <property type="match status" value="1"/>
</dbReference>
<feature type="compositionally biased region" description="Basic and acidic residues" evidence="2">
    <location>
        <begin position="400"/>
        <end position="412"/>
    </location>
</feature>
<evidence type="ECO:0000256" key="2">
    <source>
        <dbReference type="SAM" id="MobiDB-lite"/>
    </source>
</evidence>
<feature type="transmembrane region" description="Helical" evidence="3">
    <location>
        <begin position="420"/>
        <end position="443"/>
    </location>
</feature>
<dbReference type="GO" id="GO:0004672">
    <property type="term" value="F:protein kinase activity"/>
    <property type="evidence" value="ECO:0007669"/>
    <property type="project" value="InterPro"/>
</dbReference>
<dbReference type="Gene3D" id="2.60.120.260">
    <property type="entry name" value="Galactose-binding domain-like"/>
    <property type="match status" value="1"/>
</dbReference>
<keyword evidence="1" id="KW-0675">Receptor</keyword>
<name>A0A6J4LV61_9ACTN</name>
<dbReference type="GO" id="GO:0005524">
    <property type="term" value="F:ATP binding"/>
    <property type="evidence" value="ECO:0007669"/>
    <property type="project" value="InterPro"/>
</dbReference>
<evidence type="ECO:0000259" key="4">
    <source>
        <dbReference type="PROSITE" id="PS50011"/>
    </source>
</evidence>
<dbReference type="AlphaFoldDB" id="A0A6J4LV61"/>
<dbReference type="InterPro" id="IPR008979">
    <property type="entry name" value="Galactose-bd-like_sf"/>
</dbReference>
<protein>
    <recommendedName>
        <fullName evidence="4">Protein kinase domain-containing protein</fullName>
    </recommendedName>
</protein>
<reference evidence="5" key="1">
    <citation type="submission" date="2020-02" db="EMBL/GenBank/DDBJ databases">
        <authorList>
            <person name="Meier V. D."/>
        </authorList>
    </citation>
    <scope>NUCLEOTIDE SEQUENCE</scope>
    <source>
        <strain evidence="5">AVDCRST_MAG72</strain>
    </source>
</reference>
<dbReference type="Gene3D" id="1.10.510.10">
    <property type="entry name" value="Transferase(Phosphotransferase) domain 1"/>
    <property type="match status" value="1"/>
</dbReference>
<feature type="region of interest" description="Disordered" evidence="2">
    <location>
        <begin position="204"/>
        <end position="224"/>
    </location>
</feature>
<keyword evidence="3" id="KW-0472">Membrane</keyword>
<proteinExistence type="predicted"/>